<dbReference type="Proteomes" id="UP001150238">
    <property type="component" value="Unassembled WGS sequence"/>
</dbReference>
<evidence type="ECO:0000313" key="2">
    <source>
        <dbReference type="Proteomes" id="UP001150238"/>
    </source>
</evidence>
<organism evidence="1 2">
    <name type="scientific">Lentinula lateritia</name>
    <dbReference type="NCBI Taxonomy" id="40482"/>
    <lineage>
        <taxon>Eukaryota</taxon>
        <taxon>Fungi</taxon>
        <taxon>Dikarya</taxon>
        <taxon>Basidiomycota</taxon>
        <taxon>Agaricomycotina</taxon>
        <taxon>Agaricomycetes</taxon>
        <taxon>Agaricomycetidae</taxon>
        <taxon>Agaricales</taxon>
        <taxon>Marasmiineae</taxon>
        <taxon>Omphalotaceae</taxon>
        <taxon>Lentinula</taxon>
    </lineage>
</organism>
<dbReference type="InterPro" id="IPR008978">
    <property type="entry name" value="HSP20-like_chaperone"/>
</dbReference>
<dbReference type="AlphaFoldDB" id="A0A9W9B212"/>
<accession>A0A9W9B212</accession>
<gene>
    <name evidence="1" type="ORF">C8J55DRAFT_553945</name>
</gene>
<evidence type="ECO:0008006" key="3">
    <source>
        <dbReference type="Google" id="ProtNLM"/>
    </source>
</evidence>
<dbReference type="CDD" id="cd06464">
    <property type="entry name" value="ACD_sHsps-like"/>
    <property type="match status" value="1"/>
</dbReference>
<comment type="caution">
    <text evidence="1">The sequence shown here is derived from an EMBL/GenBank/DDBJ whole genome shotgun (WGS) entry which is preliminary data.</text>
</comment>
<reference evidence="1" key="1">
    <citation type="submission" date="2022-08" db="EMBL/GenBank/DDBJ databases">
        <authorList>
            <consortium name="DOE Joint Genome Institute"/>
            <person name="Min B."/>
            <person name="Riley R."/>
            <person name="Sierra-Patev S."/>
            <person name="Naranjo-Ortiz M."/>
            <person name="Looney B."/>
            <person name="Konkel Z."/>
            <person name="Slot J.C."/>
            <person name="Sakamoto Y."/>
            <person name="Steenwyk J.L."/>
            <person name="Rokas A."/>
            <person name="Carro J."/>
            <person name="Camarero S."/>
            <person name="Ferreira P."/>
            <person name="Molpeceres G."/>
            <person name="Ruiz-Duenas F.J."/>
            <person name="Serrano A."/>
            <person name="Henrissat B."/>
            <person name="Drula E."/>
            <person name="Hughes K.W."/>
            <person name="Mata J.L."/>
            <person name="Ishikawa N.K."/>
            <person name="Vargas-Isla R."/>
            <person name="Ushijima S."/>
            <person name="Smith C.A."/>
            <person name="Ahrendt S."/>
            <person name="Andreopoulos W."/>
            <person name="He G."/>
            <person name="Labutti K."/>
            <person name="Lipzen A."/>
            <person name="Ng V."/>
            <person name="Sandor L."/>
            <person name="Barry K."/>
            <person name="Martinez A.T."/>
            <person name="Xiao Y."/>
            <person name="Gibbons J.G."/>
            <person name="Terashima K."/>
            <person name="Hibbett D.S."/>
            <person name="Grigoriev I.V."/>
        </authorList>
    </citation>
    <scope>NUCLEOTIDE SEQUENCE</scope>
    <source>
        <strain evidence="1">Sp2 HRB7682 ss15</strain>
    </source>
</reference>
<sequence length="181" mass="20598">MEHQANFESMLHLIRPLSSGIYTPRVDSCYEPQNRILSYSVELPGVRRQHIKVTIGYSPIFKQRNIAVWGMSLAPYWPVDRIIRLGSLDSLSMPIVPIDEQLHTGELRRPVAPSNHATMAQPQQLMTERVHGEFYRLLAIPNNAQDVTAILSNGILLLTIKCDEPLTHDEIRVTQEVVEVH</sequence>
<reference evidence="1" key="2">
    <citation type="journal article" date="2023" name="Proc. Natl. Acad. Sci. U.S.A.">
        <title>A global phylogenomic analysis of the shiitake genus Lentinula.</title>
        <authorList>
            <person name="Sierra-Patev S."/>
            <person name="Min B."/>
            <person name="Naranjo-Ortiz M."/>
            <person name="Looney B."/>
            <person name="Konkel Z."/>
            <person name="Slot J.C."/>
            <person name="Sakamoto Y."/>
            <person name="Steenwyk J.L."/>
            <person name="Rokas A."/>
            <person name="Carro J."/>
            <person name="Camarero S."/>
            <person name="Ferreira P."/>
            <person name="Molpeceres G."/>
            <person name="Ruiz-Duenas F.J."/>
            <person name="Serrano A."/>
            <person name="Henrissat B."/>
            <person name="Drula E."/>
            <person name="Hughes K.W."/>
            <person name="Mata J.L."/>
            <person name="Ishikawa N.K."/>
            <person name="Vargas-Isla R."/>
            <person name="Ushijima S."/>
            <person name="Smith C.A."/>
            <person name="Donoghue J."/>
            <person name="Ahrendt S."/>
            <person name="Andreopoulos W."/>
            <person name="He G."/>
            <person name="LaButti K."/>
            <person name="Lipzen A."/>
            <person name="Ng V."/>
            <person name="Riley R."/>
            <person name="Sandor L."/>
            <person name="Barry K."/>
            <person name="Martinez A.T."/>
            <person name="Xiao Y."/>
            <person name="Gibbons J.G."/>
            <person name="Terashima K."/>
            <person name="Grigoriev I.V."/>
            <person name="Hibbett D."/>
        </authorList>
    </citation>
    <scope>NUCLEOTIDE SEQUENCE</scope>
    <source>
        <strain evidence="1">Sp2 HRB7682 ss15</strain>
    </source>
</reference>
<dbReference type="SUPFAM" id="SSF49764">
    <property type="entry name" value="HSP20-like chaperones"/>
    <property type="match status" value="1"/>
</dbReference>
<dbReference type="EMBL" id="JANVFS010000001">
    <property type="protein sequence ID" value="KAJ4496219.1"/>
    <property type="molecule type" value="Genomic_DNA"/>
</dbReference>
<proteinExistence type="predicted"/>
<protein>
    <recommendedName>
        <fullName evidence="3">SHSP domain-containing protein</fullName>
    </recommendedName>
</protein>
<evidence type="ECO:0000313" key="1">
    <source>
        <dbReference type="EMBL" id="KAJ4496219.1"/>
    </source>
</evidence>
<name>A0A9W9B212_9AGAR</name>
<dbReference type="Gene3D" id="2.60.40.790">
    <property type="match status" value="1"/>
</dbReference>